<dbReference type="PANTHER" id="PTHR43739:SF5">
    <property type="entry name" value="EXO-ALPHA-SIALIDASE"/>
    <property type="match status" value="1"/>
</dbReference>
<sequence length="1004" mass="110794">MKRLISIFVSLLLLYTATAQQFSPDLFNAMQWRMIGPFRGGRTVGAVGVPQQPNVFYIGVNNGGVWKTTDYGRTWFPVFDDQPTGSIGDVAVAPSNPNILYVASGEGIQRPDLSVGDGVYKSADAGKTWVNTGLKDGQQIGGLAIDPNNENRVFAAVLGHPYGPNKERGLFRTTNGGNTWEKVLYIDENTGAVQVAIDPKNPSIVYADLWAGRQGPWENGRWSGSESGLYKSTDGGNTWKHLIEGLPTPQQGLGRIGFTIAPTNTNRLYATVDAGQFGGIYRSDDAGEHWKKMTSDERFWGRGDDFAEVKVDPTNEDIVYTADVVVWKSVDGANKWSAFRGAPGGDDYHRIWINPNNPDIILLAADQGAIITVNGGQTFSSWYNQPTAQFYHVSTDNAFPYNVYGGQQESGSVGIASRGNDGQISFREWHPVAVEEYGYVAADPKNPDIIYGGKITKYDKRTGQFQNIAPEAVRSGKYRFLRTAPVLFSPIDPSVLYFAGNVIFKTKDGGNSWQTISPDLTRESWDIPASVGVYTKEEMKKMPRRGVVYTIAPSFKDINTIWAGTDDGFIQVTKDGGKSWKNVTPPAITAWSKISMIEASHTNTKIAYAAVNRIRCDDMQPHIYKTMDGGISWKEIVTGLPNDPINTVKEDPLRPGLLFAGSERAVYVSFDDGEHWQSLRINMPATSIRDLVIKDDDLVVGTHGRGFWILDNITPLRQLSNNLAKAKAVLYKPQNTYRVRWNMNTDTPIPQEEPAGQNPPDGAMIDYYLQDAATTPVVLTISDAKGNVIRTFSSSDTLYTIPPVNIPLYWVRPQQLLSAGAGAHRFLWDMRYEPLNIPASYPIAAVFKNTSPVPTAPYVMPGVYTVKLTVNGVSFTQQFTIKMDPRVKTSIAQLQLQHDLSLQCYQSLKQSLEALKKIHSTQALLPVAGTEKEKQLLATLNDFEKHNGFAQSAAVCGTLFNILQESDMPPTSQTIVAAKEAIANFKILQAKWAAQKTFIDMAEK</sequence>
<dbReference type="Gene3D" id="2.130.10.10">
    <property type="entry name" value="YVTN repeat-like/Quinoprotein amine dehydrogenase"/>
    <property type="match status" value="4"/>
</dbReference>
<dbReference type="GO" id="GO:0010411">
    <property type="term" value="P:xyloglucan metabolic process"/>
    <property type="evidence" value="ECO:0007669"/>
    <property type="project" value="TreeGrafter"/>
</dbReference>
<proteinExistence type="predicted"/>
<reference evidence="4" key="1">
    <citation type="submission" date="2019-10" db="EMBL/GenBank/DDBJ databases">
        <title>Draft genome sequence of Panacibacter sp. KCS-6.</title>
        <authorList>
            <person name="Yim K.J."/>
        </authorList>
    </citation>
    <scope>NUCLEOTIDE SEQUENCE</scope>
    <source>
        <strain evidence="4">KCS-6</strain>
    </source>
</reference>
<dbReference type="RefSeq" id="WP_171605956.1">
    <property type="nucleotide sequence ID" value="NZ_WHPF01000001.1"/>
</dbReference>
<name>A0A8J8F9T1_9BACT</name>
<protein>
    <submittedName>
        <fullName evidence="4">Glycoside hydrolase</fullName>
    </submittedName>
</protein>
<evidence type="ECO:0000313" key="5">
    <source>
        <dbReference type="Proteomes" id="UP000598971"/>
    </source>
</evidence>
<comment type="caution">
    <text evidence="4">The sequence shown here is derived from an EMBL/GenBank/DDBJ whole genome shotgun (WGS) entry which is preliminary data.</text>
</comment>
<feature type="signal peptide" evidence="2">
    <location>
        <begin position="1"/>
        <end position="19"/>
    </location>
</feature>
<dbReference type="Proteomes" id="UP000598971">
    <property type="component" value="Unassembled WGS sequence"/>
</dbReference>
<feature type="chain" id="PRO_5035317118" evidence="2">
    <location>
        <begin position="20"/>
        <end position="1004"/>
    </location>
</feature>
<evidence type="ECO:0000256" key="1">
    <source>
        <dbReference type="ARBA" id="ARBA00022737"/>
    </source>
</evidence>
<dbReference type="SUPFAM" id="SSF50939">
    <property type="entry name" value="Sialidases"/>
    <property type="match status" value="1"/>
</dbReference>
<dbReference type="InterPro" id="IPR052025">
    <property type="entry name" value="Xyloglucanase_GH74"/>
</dbReference>
<evidence type="ECO:0000259" key="3">
    <source>
        <dbReference type="Pfam" id="PF15902"/>
    </source>
</evidence>
<dbReference type="CDD" id="cd15482">
    <property type="entry name" value="Sialidase_non-viral"/>
    <property type="match status" value="2"/>
</dbReference>
<dbReference type="InterPro" id="IPR036278">
    <property type="entry name" value="Sialidase_sf"/>
</dbReference>
<evidence type="ECO:0000313" key="4">
    <source>
        <dbReference type="EMBL" id="NNV54043.1"/>
    </source>
</evidence>
<dbReference type="EMBL" id="WHPF01000001">
    <property type="protein sequence ID" value="NNV54043.1"/>
    <property type="molecule type" value="Genomic_DNA"/>
</dbReference>
<keyword evidence="4" id="KW-0378">Hydrolase</keyword>
<keyword evidence="1" id="KW-0677">Repeat</keyword>
<keyword evidence="5" id="KW-1185">Reference proteome</keyword>
<dbReference type="SUPFAM" id="SSF110296">
    <property type="entry name" value="Oligoxyloglucan reducing end-specific cellobiohydrolase"/>
    <property type="match status" value="1"/>
</dbReference>
<feature type="domain" description="Sortilin N-terminal" evidence="3">
    <location>
        <begin position="119"/>
        <end position="244"/>
    </location>
</feature>
<dbReference type="GO" id="GO:0016787">
    <property type="term" value="F:hydrolase activity"/>
    <property type="evidence" value="ECO:0007669"/>
    <property type="project" value="UniProtKB-KW"/>
</dbReference>
<keyword evidence="2" id="KW-0732">Signal</keyword>
<dbReference type="InterPro" id="IPR015943">
    <property type="entry name" value="WD40/YVTN_repeat-like_dom_sf"/>
</dbReference>
<accession>A0A8J8F9T1</accession>
<dbReference type="PANTHER" id="PTHR43739">
    <property type="entry name" value="XYLOGLUCANASE (EUROFUNG)"/>
    <property type="match status" value="1"/>
</dbReference>
<gene>
    <name evidence="4" type="ORF">GD597_01140</name>
</gene>
<organism evidence="4 5">
    <name type="scientific">Limnovirga soli</name>
    <dbReference type="NCBI Taxonomy" id="2656915"/>
    <lineage>
        <taxon>Bacteria</taxon>
        <taxon>Pseudomonadati</taxon>
        <taxon>Bacteroidota</taxon>
        <taxon>Chitinophagia</taxon>
        <taxon>Chitinophagales</taxon>
        <taxon>Chitinophagaceae</taxon>
        <taxon>Limnovirga</taxon>
    </lineage>
</organism>
<dbReference type="InterPro" id="IPR031778">
    <property type="entry name" value="Sortilin_N"/>
</dbReference>
<dbReference type="Pfam" id="PF15902">
    <property type="entry name" value="Sortilin-Vps10"/>
    <property type="match status" value="1"/>
</dbReference>
<evidence type="ECO:0000256" key="2">
    <source>
        <dbReference type="SAM" id="SignalP"/>
    </source>
</evidence>
<dbReference type="AlphaFoldDB" id="A0A8J8F9T1"/>